<dbReference type="EMBL" id="JAIWYP010000009">
    <property type="protein sequence ID" value="KAH3774130.1"/>
    <property type="molecule type" value="Genomic_DNA"/>
</dbReference>
<reference evidence="1" key="2">
    <citation type="submission" date="2020-11" db="EMBL/GenBank/DDBJ databases">
        <authorList>
            <person name="McCartney M.A."/>
            <person name="Auch B."/>
            <person name="Kono T."/>
            <person name="Mallez S."/>
            <person name="Becker A."/>
            <person name="Gohl D.M."/>
            <person name="Silverstein K.A.T."/>
            <person name="Koren S."/>
            <person name="Bechman K.B."/>
            <person name="Herman A."/>
            <person name="Abrahante J.E."/>
            <person name="Garbe J."/>
        </authorList>
    </citation>
    <scope>NUCLEOTIDE SEQUENCE</scope>
    <source>
        <strain evidence="1">Duluth1</strain>
        <tissue evidence="1">Whole animal</tissue>
    </source>
</reference>
<dbReference type="AlphaFoldDB" id="A0A9D4E804"/>
<proteinExistence type="predicted"/>
<comment type="caution">
    <text evidence="1">The sequence shown here is derived from an EMBL/GenBank/DDBJ whole genome shotgun (WGS) entry which is preliminary data.</text>
</comment>
<dbReference type="EMBL" id="JAIWYP010000009">
    <property type="protein sequence ID" value="KAH3774135.1"/>
    <property type="molecule type" value="Genomic_DNA"/>
</dbReference>
<reference evidence="1" key="1">
    <citation type="journal article" date="2019" name="bioRxiv">
        <title>The Genome of the Zebra Mussel, Dreissena polymorpha: A Resource for Invasive Species Research.</title>
        <authorList>
            <person name="McCartney M.A."/>
            <person name="Auch B."/>
            <person name="Kono T."/>
            <person name="Mallez S."/>
            <person name="Zhang Y."/>
            <person name="Obille A."/>
            <person name="Becker A."/>
            <person name="Abrahante J.E."/>
            <person name="Garbe J."/>
            <person name="Badalamenti J.P."/>
            <person name="Herman A."/>
            <person name="Mangelson H."/>
            <person name="Liachko I."/>
            <person name="Sullivan S."/>
            <person name="Sone E.D."/>
            <person name="Koren S."/>
            <person name="Silverstein K.A.T."/>
            <person name="Beckman K.B."/>
            <person name="Gohl D.M."/>
        </authorList>
    </citation>
    <scope>NUCLEOTIDE SEQUENCE</scope>
    <source>
        <strain evidence="1">Duluth1</strain>
        <tissue evidence="1">Whole animal</tissue>
    </source>
</reference>
<organism evidence="1 3">
    <name type="scientific">Dreissena polymorpha</name>
    <name type="common">Zebra mussel</name>
    <name type="synonym">Mytilus polymorpha</name>
    <dbReference type="NCBI Taxonomy" id="45954"/>
    <lineage>
        <taxon>Eukaryota</taxon>
        <taxon>Metazoa</taxon>
        <taxon>Spiralia</taxon>
        <taxon>Lophotrochozoa</taxon>
        <taxon>Mollusca</taxon>
        <taxon>Bivalvia</taxon>
        <taxon>Autobranchia</taxon>
        <taxon>Heteroconchia</taxon>
        <taxon>Euheterodonta</taxon>
        <taxon>Imparidentia</taxon>
        <taxon>Neoheterodontei</taxon>
        <taxon>Myida</taxon>
        <taxon>Dreissenoidea</taxon>
        <taxon>Dreissenidae</taxon>
        <taxon>Dreissena</taxon>
    </lineage>
</organism>
<sequence length="83" mass="9074">MSTRLLHDERTRGTRGGQHGAVHLAHLQLDMAESDSEELPCSLSGDEDASEECRNLVTEVREARVSELPGSINPVSSARTFLN</sequence>
<accession>A0A9D4E804</accession>
<name>A0A9D4E804_DREPO</name>
<evidence type="ECO:0000313" key="3">
    <source>
        <dbReference type="Proteomes" id="UP000828390"/>
    </source>
</evidence>
<evidence type="ECO:0000313" key="2">
    <source>
        <dbReference type="EMBL" id="KAH3774135.1"/>
    </source>
</evidence>
<gene>
    <name evidence="1" type="ORF">DPMN_175504</name>
    <name evidence="2" type="ORF">DPMN_175509</name>
</gene>
<protein>
    <submittedName>
        <fullName evidence="1">Uncharacterized protein</fullName>
    </submittedName>
</protein>
<keyword evidence="3" id="KW-1185">Reference proteome</keyword>
<dbReference type="Proteomes" id="UP000828390">
    <property type="component" value="Unassembled WGS sequence"/>
</dbReference>
<evidence type="ECO:0000313" key="1">
    <source>
        <dbReference type="EMBL" id="KAH3774130.1"/>
    </source>
</evidence>